<dbReference type="InterPro" id="IPR016186">
    <property type="entry name" value="C-type_lectin-like/link_sf"/>
</dbReference>
<dbReference type="AlphaFoldDB" id="A0AAD8CPW3"/>
<dbReference type="GO" id="GO:0030246">
    <property type="term" value="F:carbohydrate binding"/>
    <property type="evidence" value="ECO:0007669"/>
    <property type="project" value="UniProtKB-KW"/>
</dbReference>
<keyword evidence="6" id="KW-1185">Reference proteome</keyword>
<evidence type="ECO:0000313" key="6">
    <source>
        <dbReference type="Proteomes" id="UP001230051"/>
    </source>
</evidence>
<keyword evidence="1" id="KW-0430">Lectin</keyword>
<feature type="domain" description="C-type lectin" evidence="4">
    <location>
        <begin position="113"/>
        <end position="228"/>
    </location>
</feature>
<dbReference type="EMBL" id="JAGXEW010000033">
    <property type="protein sequence ID" value="KAK1154900.1"/>
    <property type="molecule type" value="Genomic_DNA"/>
</dbReference>
<keyword evidence="3" id="KW-1133">Transmembrane helix</keyword>
<evidence type="ECO:0000313" key="5">
    <source>
        <dbReference type="EMBL" id="KAK1154900.1"/>
    </source>
</evidence>
<dbReference type="SMART" id="SM00034">
    <property type="entry name" value="CLECT"/>
    <property type="match status" value="1"/>
</dbReference>
<keyword evidence="3" id="KW-0812">Transmembrane</keyword>
<dbReference type="GO" id="GO:0005886">
    <property type="term" value="C:plasma membrane"/>
    <property type="evidence" value="ECO:0007669"/>
    <property type="project" value="TreeGrafter"/>
</dbReference>
<accession>A0AAD8CPW3</accession>
<feature type="region of interest" description="Disordered" evidence="2">
    <location>
        <begin position="20"/>
        <end position="39"/>
    </location>
</feature>
<evidence type="ECO:0000256" key="1">
    <source>
        <dbReference type="ARBA" id="ARBA00022734"/>
    </source>
</evidence>
<feature type="transmembrane region" description="Helical" evidence="3">
    <location>
        <begin position="44"/>
        <end position="68"/>
    </location>
</feature>
<dbReference type="InterPro" id="IPR001304">
    <property type="entry name" value="C-type_lectin-like"/>
</dbReference>
<feature type="compositionally biased region" description="Polar residues" evidence="2">
    <location>
        <begin position="29"/>
        <end position="39"/>
    </location>
</feature>
<sequence length="234" mass="26248">MEMADESSDHIYLNMAIKQPRAQRPEAQQKVSRSSDPSTASCGWAVWLLRALSCLLLAVSIALGLLYFKTAKDYHETSFNLDQITAEHHNLSKTVADWKKNGCNQCPENWVLFSDVCYYFSLDKLTWNSSRDACVSAGGDLVTIQSSQEQAFLKHQINALHWVGLTDVVTEGDWRWLDNTPLNESTASWGKTPDDWKSEDPTGEDCALLNKTGLYDVSCGKKYECICEKVAPVI</sequence>
<comment type="caution">
    <text evidence="5">The sequence shown here is derived from an EMBL/GenBank/DDBJ whole genome shotgun (WGS) entry which is preliminary data.</text>
</comment>
<dbReference type="InterPro" id="IPR033989">
    <property type="entry name" value="CD209-like_CTLD"/>
</dbReference>
<protein>
    <submittedName>
        <fullName evidence="5">CD209 antigen-like protein E isoform X1</fullName>
    </submittedName>
</protein>
<organism evidence="5 6">
    <name type="scientific">Acipenser oxyrinchus oxyrinchus</name>
    <dbReference type="NCBI Taxonomy" id="40147"/>
    <lineage>
        <taxon>Eukaryota</taxon>
        <taxon>Metazoa</taxon>
        <taxon>Chordata</taxon>
        <taxon>Craniata</taxon>
        <taxon>Vertebrata</taxon>
        <taxon>Euteleostomi</taxon>
        <taxon>Actinopterygii</taxon>
        <taxon>Chondrostei</taxon>
        <taxon>Acipenseriformes</taxon>
        <taxon>Acipenseridae</taxon>
        <taxon>Acipenser</taxon>
    </lineage>
</organism>
<dbReference type="SUPFAM" id="SSF56436">
    <property type="entry name" value="C-type lectin-like"/>
    <property type="match status" value="1"/>
</dbReference>
<dbReference type="PANTHER" id="PTHR46746:SF3">
    <property type="entry name" value="C-TYPE LECTIN DOMAIN-CONTAINING PROTEIN-RELATED"/>
    <property type="match status" value="1"/>
</dbReference>
<dbReference type="Gene3D" id="3.10.100.10">
    <property type="entry name" value="Mannose-Binding Protein A, subunit A"/>
    <property type="match status" value="1"/>
</dbReference>
<proteinExistence type="predicted"/>
<evidence type="ECO:0000256" key="2">
    <source>
        <dbReference type="SAM" id="MobiDB-lite"/>
    </source>
</evidence>
<evidence type="ECO:0000259" key="4">
    <source>
        <dbReference type="PROSITE" id="PS50041"/>
    </source>
</evidence>
<gene>
    <name evidence="5" type="primary">Asgr2</name>
    <name evidence="5" type="ORF">AOXY_G27926</name>
</gene>
<dbReference type="InterPro" id="IPR051379">
    <property type="entry name" value="C-type_Lectin_Receptor_IMM"/>
</dbReference>
<dbReference type="Pfam" id="PF00059">
    <property type="entry name" value="Lectin_C"/>
    <property type="match status" value="1"/>
</dbReference>
<dbReference type="PROSITE" id="PS50041">
    <property type="entry name" value="C_TYPE_LECTIN_2"/>
    <property type="match status" value="1"/>
</dbReference>
<dbReference type="InterPro" id="IPR016187">
    <property type="entry name" value="CTDL_fold"/>
</dbReference>
<keyword evidence="3" id="KW-0472">Membrane</keyword>
<dbReference type="CDD" id="cd03590">
    <property type="entry name" value="CLECT_DC-SIGN_like"/>
    <property type="match status" value="1"/>
</dbReference>
<reference evidence="5" key="1">
    <citation type="submission" date="2022-02" db="EMBL/GenBank/DDBJ databases">
        <title>Atlantic sturgeon de novo genome assembly.</title>
        <authorList>
            <person name="Stock M."/>
            <person name="Klopp C."/>
            <person name="Guiguen Y."/>
            <person name="Cabau C."/>
            <person name="Parinello H."/>
            <person name="Santidrian Yebra-Pimentel E."/>
            <person name="Kuhl H."/>
            <person name="Dirks R.P."/>
            <person name="Guessner J."/>
            <person name="Wuertz S."/>
            <person name="Du K."/>
            <person name="Schartl M."/>
        </authorList>
    </citation>
    <scope>NUCLEOTIDE SEQUENCE</scope>
    <source>
        <strain evidence="5">STURGEONOMICS-FGT-2020</strain>
        <tissue evidence="5">Whole blood</tissue>
    </source>
</reference>
<dbReference type="PANTHER" id="PTHR46746">
    <property type="entry name" value="KILLER CELL LECTIN-LIKE RECEPTOR SUBFAMILY F MEMBER 2"/>
    <property type="match status" value="1"/>
</dbReference>
<dbReference type="Proteomes" id="UP001230051">
    <property type="component" value="Unassembled WGS sequence"/>
</dbReference>
<name>A0AAD8CPW3_ACIOX</name>
<evidence type="ECO:0000256" key="3">
    <source>
        <dbReference type="SAM" id="Phobius"/>
    </source>
</evidence>